<name>A0A1E7Z6T6_9ALTE</name>
<proteinExistence type="predicted"/>
<dbReference type="InterPro" id="IPR050445">
    <property type="entry name" value="Bact_polysacc_biosynth/exp"/>
</dbReference>
<evidence type="ECO:0000256" key="1">
    <source>
        <dbReference type="SAM" id="Coils"/>
    </source>
</evidence>
<keyword evidence="2" id="KW-0812">Transmembrane</keyword>
<feature type="transmembrane region" description="Helical" evidence="2">
    <location>
        <begin position="12"/>
        <end position="32"/>
    </location>
</feature>
<dbReference type="EMBL" id="MDHN01000041">
    <property type="protein sequence ID" value="OFC69269.1"/>
    <property type="molecule type" value="Genomic_DNA"/>
</dbReference>
<feature type="coiled-coil region" evidence="1">
    <location>
        <begin position="156"/>
        <end position="202"/>
    </location>
</feature>
<sequence length="366" mass="40918">MKENLNKLKKNKIVFIFAPWLIYALYLILIAAPQYESASKLIIKSTDGGSSFDPTSLLGGSIAGVSGSNDSQVIEAYIQSNDMLQFLERSLHISEHYSSDMGDIFSRLSGNHTKLDFFEFYQQHVTVEVDSASSVISLSVRAFSPEFAQQINRAIIERAENFLNEINNNLAKSKMTFAQGEHQIVEDKLQKAKQDILAFQSEYNVLDPTAEGAVSQQIAFSMQSTLAQKRAELNTLETMMSPNASEVISLKRQISAIEEQMNEQRENLSKQTGQQSLSVTQQMAQYSNLQIQLQLAIQAFSSSLVSLENARVEAYQQLQHLVTIESPTLPDDNAYPKIVYNLVLFGVILLIVYGTVRIVIATIKEL</sequence>
<dbReference type="OrthoDB" id="5580984at2"/>
<dbReference type="AlphaFoldDB" id="A0A1E7Z6T6"/>
<feature type="transmembrane region" description="Helical" evidence="2">
    <location>
        <begin position="338"/>
        <end position="360"/>
    </location>
</feature>
<dbReference type="PANTHER" id="PTHR32309:SF13">
    <property type="entry name" value="FERRIC ENTEROBACTIN TRANSPORT PROTEIN FEPE"/>
    <property type="match status" value="1"/>
</dbReference>
<protein>
    <submittedName>
        <fullName evidence="3">Capsule biosynthesis protein</fullName>
    </submittedName>
</protein>
<keyword evidence="1" id="KW-0175">Coiled coil</keyword>
<accession>A0A1E7Z6T6</accession>
<gene>
    <name evidence="3" type="ORF">BFC18_20040</name>
</gene>
<evidence type="ECO:0000313" key="4">
    <source>
        <dbReference type="Proteomes" id="UP000175691"/>
    </source>
</evidence>
<keyword evidence="4" id="KW-1185">Reference proteome</keyword>
<comment type="caution">
    <text evidence="3">The sequence shown here is derived from an EMBL/GenBank/DDBJ whole genome shotgun (WGS) entry which is preliminary data.</text>
</comment>
<reference evidence="3 4" key="1">
    <citation type="submission" date="2016-08" db="EMBL/GenBank/DDBJ databases">
        <authorList>
            <person name="Seilhamer J.J."/>
        </authorList>
    </citation>
    <scope>NUCLEOTIDE SEQUENCE [LARGE SCALE GENOMIC DNA]</scope>
    <source>
        <strain evidence="3 4">KCTC 42603</strain>
    </source>
</reference>
<organism evidence="3 4">
    <name type="scientific">Alteromonas confluentis</name>
    <dbReference type="NCBI Taxonomy" id="1656094"/>
    <lineage>
        <taxon>Bacteria</taxon>
        <taxon>Pseudomonadati</taxon>
        <taxon>Pseudomonadota</taxon>
        <taxon>Gammaproteobacteria</taxon>
        <taxon>Alteromonadales</taxon>
        <taxon>Alteromonadaceae</taxon>
        <taxon>Alteromonas/Salinimonas group</taxon>
        <taxon>Alteromonas</taxon>
    </lineage>
</organism>
<evidence type="ECO:0000256" key="2">
    <source>
        <dbReference type="SAM" id="Phobius"/>
    </source>
</evidence>
<keyword evidence="2" id="KW-0472">Membrane</keyword>
<dbReference type="GO" id="GO:0004713">
    <property type="term" value="F:protein tyrosine kinase activity"/>
    <property type="evidence" value="ECO:0007669"/>
    <property type="project" value="TreeGrafter"/>
</dbReference>
<keyword evidence="2" id="KW-1133">Transmembrane helix</keyword>
<dbReference type="GO" id="GO:0005886">
    <property type="term" value="C:plasma membrane"/>
    <property type="evidence" value="ECO:0007669"/>
    <property type="project" value="TreeGrafter"/>
</dbReference>
<dbReference type="STRING" id="1656094.BFC18_20040"/>
<dbReference type="Proteomes" id="UP000175691">
    <property type="component" value="Unassembled WGS sequence"/>
</dbReference>
<evidence type="ECO:0000313" key="3">
    <source>
        <dbReference type="EMBL" id="OFC69269.1"/>
    </source>
</evidence>
<feature type="coiled-coil region" evidence="1">
    <location>
        <begin position="247"/>
        <end position="274"/>
    </location>
</feature>
<dbReference type="PANTHER" id="PTHR32309">
    <property type="entry name" value="TYROSINE-PROTEIN KINASE"/>
    <property type="match status" value="1"/>
</dbReference>